<comment type="subcellular location">
    <subcellularLocation>
        <location evidence="2">Nucleus</location>
        <location evidence="2">Nucleolus</location>
    </subcellularLocation>
</comment>
<evidence type="ECO:0000256" key="5">
    <source>
        <dbReference type="ARBA" id="ARBA00019827"/>
    </source>
</evidence>
<keyword evidence="6" id="KW-0698">rRNA processing</keyword>
<evidence type="ECO:0000256" key="1">
    <source>
        <dbReference type="ARBA" id="ARBA00002773"/>
    </source>
</evidence>
<dbReference type="GO" id="GO:0000462">
    <property type="term" value="P:maturation of SSU-rRNA from tricistronic rRNA transcript (SSU-rRNA, 5.8S rRNA, LSU-rRNA)"/>
    <property type="evidence" value="ECO:0007669"/>
    <property type="project" value="TreeGrafter"/>
</dbReference>
<feature type="region of interest" description="Disordered" evidence="10">
    <location>
        <begin position="1"/>
        <end position="42"/>
    </location>
</feature>
<gene>
    <name evidence="11" type="ORF">EJ03DRAFT_154227</name>
</gene>
<dbReference type="OrthoDB" id="47732at2759"/>
<proteinExistence type="inferred from homology"/>
<evidence type="ECO:0000256" key="7">
    <source>
        <dbReference type="ARBA" id="ARBA00023054"/>
    </source>
</evidence>
<evidence type="ECO:0000256" key="6">
    <source>
        <dbReference type="ARBA" id="ARBA00022552"/>
    </source>
</evidence>
<dbReference type="Proteomes" id="UP000799436">
    <property type="component" value="Unassembled WGS sequence"/>
</dbReference>
<keyword evidence="8" id="KW-0539">Nucleus</keyword>
<evidence type="ECO:0000313" key="12">
    <source>
        <dbReference type="Proteomes" id="UP000799436"/>
    </source>
</evidence>
<evidence type="ECO:0000256" key="3">
    <source>
        <dbReference type="ARBA" id="ARBA00006916"/>
    </source>
</evidence>
<dbReference type="PANTHER" id="PTHR33911">
    <property type="entry name" value="RRNA-PROCESSING PROTEIN EFG1"/>
    <property type="match status" value="1"/>
</dbReference>
<evidence type="ECO:0000256" key="10">
    <source>
        <dbReference type="SAM" id="MobiDB-lite"/>
    </source>
</evidence>
<evidence type="ECO:0000256" key="9">
    <source>
        <dbReference type="SAM" id="Coils"/>
    </source>
</evidence>
<protein>
    <recommendedName>
        <fullName evidence="4">rRNA-processing protein EFG1</fullName>
    </recommendedName>
    <alternativeName>
        <fullName evidence="5">rRNA-processing protein efg1</fullName>
    </alternativeName>
</protein>
<dbReference type="PANTHER" id="PTHR33911:SF1">
    <property type="entry name" value="RRNA-PROCESSING PROTEIN EFG1"/>
    <property type="match status" value="1"/>
</dbReference>
<dbReference type="Pfam" id="PF10153">
    <property type="entry name" value="Efg1"/>
    <property type="match status" value="1"/>
</dbReference>
<dbReference type="GO" id="GO:0030688">
    <property type="term" value="C:preribosome, small subunit precursor"/>
    <property type="evidence" value="ECO:0007669"/>
    <property type="project" value="TreeGrafter"/>
</dbReference>
<dbReference type="EMBL" id="ML995812">
    <property type="protein sequence ID" value="KAF2773113.1"/>
    <property type="molecule type" value="Genomic_DNA"/>
</dbReference>
<evidence type="ECO:0000256" key="2">
    <source>
        <dbReference type="ARBA" id="ARBA00004604"/>
    </source>
</evidence>
<keyword evidence="12" id="KW-1185">Reference proteome</keyword>
<dbReference type="AlphaFoldDB" id="A0A6G1LJH6"/>
<keyword evidence="7 9" id="KW-0175">Coiled coil</keyword>
<reference evidence="11" key="1">
    <citation type="journal article" date="2020" name="Stud. Mycol.">
        <title>101 Dothideomycetes genomes: a test case for predicting lifestyles and emergence of pathogens.</title>
        <authorList>
            <person name="Haridas S."/>
            <person name="Albert R."/>
            <person name="Binder M."/>
            <person name="Bloem J."/>
            <person name="Labutti K."/>
            <person name="Salamov A."/>
            <person name="Andreopoulos B."/>
            <person name="Baker S."/>
            <person name="Barry K."/>
            <person name="Bills G."/>
            <person name="Bluhm B."/>
            <person name="Cannon C."/>
            <person name="Castanera R."/>
            <person name="Culley D."/>
            <person name="Daum C."/>
            <person name="Ezra D."/>
            <person name="Gonzalez J."/>
            <person name="Henrissat B."/>
            <person name="Kuo A."/>
            <person name="Liang C."/>
            <person name="Lipzen A."/>
            <person name="Lutzoni F."/>
            <person name="Magnuson J."/>
            <person name="Mondo S."/>
            <person name="Nolan M."/>
            <person name="Ohm R."/>
            <person name="Pangilinan J."/>
            <person name="Park H.-J."/>
            <person name="Ramirez L."/>
            <person name="Alfaro M."/>
            <person name="Sun H."/>
            <person name="Tritt A."/>
            <person name="Yoshinaga Y."/>
            <person name="Zwiers L.-H."/>
            <person name="Turgeon B."/>
            <person name="Goodwin S."/>
            <person name="Spatafora J."/>
            <person name="Crous P."/>
            <person name="Grigoriev I."/>
        </authorList>
    </citation>
    <scope>NUCLEOTIDE SEQUENCE</scope>
    <source>
        <strain evidence="11">CBS 116005</strain>
    </source>
</reference>
<accession>A0A6G1LJH6</accession>
<organism evidence="11 12">
    <name type="scientific">Teratosphaeria nubilosa</name>
    <dbReference type="NCBI Taxonomy" id="161662"/>
    <lineage>
        <taxon>Eukaryota</taxon>
        <taxon>Fungi</taxon>
        <taxon>Dikarya</taxon>
        <taxon>Ascomycota</taxon>
        <taxon>Pezizomycotina</taxon>
        <taxon>Dothideomycetes</taxon>
        <taxon>Dothideomycetidae</taxon>
        <taxon>Mycosphaerellales</taxon>
        <taxon>Teratosphaeriaceae</taxon>
        <taxon>Teratosphaeria</taxon>
    </lineage>
</organism>
<comment type="similarity">
    <text evidence="3">Belongs to the EFG1 family.</text>
</comment>
<evidence type="ECO:0000256" key="8">
    <source>
        <dbReference type="ARBA" id="ARBA00023242"/>
    </source>
</evidence>
<name>A0A6G1LJH6_9PEZI</name>
<dbReference type="InterPro" id="IPR050786">
    <property type="entry name" value="EFG1_rRNA-proc"/>
</dbReference>
<dbReference type="GO" id="GO:0005730">
    <property type="term" value="C:nucleolus"/>
    <property type="evidence" value="ECO:0007669"/>
    <property type="project" value="UniProtKB-SubCell"/>
</dbReference>
<evidence type="ECO:0000256" key="4">
    <source>
        <dbReference type="ARBA" id="ARBA00018689"/>
    </source>
</evidence>
<feature type="compositionally biased region" description="Basic and acidic residues" evidence="10">
    <location>
        <begin position="166"/>
        <end position="193"/>
    </location>
</feature>
<evidence type="ECO:0000313" key="11">
    <source>
        <dbReference type="EMBL" id="KAF2773113.1"/>
    </source>
</evidence>
<comment type="function">
    <text evidence="1">Involved in rRNA processing.</text>
</comment>
<sequence length="277" mass="31433">MATKRAFVHPSRQEQVPAEPKRKRQKPSHLSGSKSFKKAHTVNDLKSSIRSLRRLLEHDDGLPADVRIEKERALQSAQHELEREQSAKKRSDMIARYHKIRFFDRRKAERNLKKAKKALSACEDAAVAEGLEQRAKDAEVDVNYAIYYPLDKSYVSLYPTKRKKEGKNDDDAAEEHKAQKGEVERQGDKEMWEMVRQCMADGTLDDLRNGKLTAGEEQAKETAAPEVKPVVNKKQQSKKEKALPGDAHGNRRERRIAAAAAKAKAESDNESEGGFFE</sequence>
<dbReference type="InterPro" id="IPR019310">
    <property type="entry name" value="Efg1"/>
</dbReference>
<feature type="region of interest" description="Disordered" evidence="10">
    <location>
        <begin position="162"/>
        <end position="277"/>
    </location>
</feature>
<feature type="coiled-coil region" evidence="9">
    <location>
        <begin position="67"/>
        <end position="125"/>
    </location>
</feature>